<dbReference type="PANTHER" id="PTHR43833">
    <property type="entry name" value="POTASSIUM CHANNEL PROTEIN 2-RELATED-RELATED"/>
    <property type="match status" value="1"/>
</dbReference>
<accession>A0ABV8VTC7</accession>
<dbReference type="Gene3D" id="1.10.287.70">
    <property type="match status" value="1"/>
</dbReference>
<evidence type="ECO:0000256" key="1">
    <source>
        <dbReference type="ARBA" id="ARBA00004651"/>
    </source>
</evidence>
<dbReference type="Pfam" id="PF02254">
    <property type="entry name" value="TrkA_N"/>
    <property type="match status" value="1"/>
</dbReference>
<dbReference type="InterPro" id="IPR013099">
    <property type="entry name" value="K_chnl_dom"/>
</dbReference>
<reference evidence="5" key="1">
    <citation type="journal article" date="2019" name="Int. J. Syst. Evol. Microbiol.">
        <title>The Global Catalogue of Microorganisms (GCM) 10K type strain sequencing project: providing services to taxonomists for standard genome sequencing and annotation.</title>
        <authorList>
            <consortium name="The Broad Institute Genomics Platform"/>
            <consortium name="The Broad Institute Genome Sequencing Center for Infectious Disease"/>
            <person name="Wu L."/>
            <person name="Ma J."/>
        </authorList>
    </citation>
    <scope>NUCLEOTIDE SEQUENCE [LARGE SCALE GENOMIC DNA]</scope>
    <source>
        <strain evidence="5">KACC 14058</strain>
    </source>
</reference>
<evidence type="ECO:0000256" key="2">
    <source>
        <dbReference type="SAM" id="Phobius"/>
    </source>
</evidence>
<sequence>MQFYFHLPIFVRLLLTVIITMLLFGFSIHLIEPAHFPSLFDGVWWAFVTGSTVGYGDYVPLSTTGKLIGMLLILAGGGLVTFYMATISAATITHEKNLTEGKISYHGQEHVIIVGWNERTKRLVDMIQHNQIKKEIVLIDQSLKKVSYQKHRIHFIHGDPTSDHILKKANIACATHIIITADPSLEEEDADRQTILNIIATKGNHPSVHIIAEILTETHETNAIRAGCDNIIRANQFMSALFLQTLYHSSSQTNSIITKLLTEQQFCTIPLKKEWINQDFNKLVNDFSTQKYWLVGYIRSDELYIYPDSFTKMEGHDQLIYLKNSRTNKDIT</sequence>
<evidence type="ECO:0000313" key="4">
    <source>
        <dbReference type="EMBL" id="MFC4387177.1"/>
    </source>
</evidence>
<feature type="domain" description="RCK N-terminal" evidence="3">
    <location>
        <begin position="108"/>
        <end position="239"/>
    </location>
</feature>
<evidence type="ECO:0000259" key="3">
    <source>
        <dbReference type="PROSITE" id="PS51201"/>
    </source>
</evidence>
<keyword evidence="2" id="KW-1133">Transmembrane helix</keyword>
<organism evidence="4 5">
    <name type="scientific">Gracilibacillus marinus</name>
    <dbReference type="NCBI Taxonomy" id="630535"/>
    <lineage>
        <taxon>Bacteria</taxon>
        <taxon>Bacillati</taxon>
        <taxon>Bacillota</taxon>
        <taxon>Bacilli</taxon>
        <taxon>Bacillales</taxon>
        <taxon>Bacillaceae</taxon>
        <taxon>Gracilibacillus</taxon>
    </lineage>
</organism>
<dbReference type="SUPFAM" id="SSF81324">
    <property type="entry name" value="Voltage-gated potassium channels"/>
    <property type="match status" value="1"/>
</dbReference>
<keyword evidence="2" id="KW-0472">Membrane</keyword>
<keyword evidence="4" id="KW-0813">Transport</keyword>
<dbReference type="Gene3D" id="3.40.50.720">
    <property type="entry name" value="NAD(P)-binding Rossmann-like Domain"/>
    <property type="match status" value="1"/>
</dbReference>
<feature type="transmembrane region" description="Helical" evidence="2">
    <location>
        <begin position="9"/>
        <end position="31"/>
    </location>
</feature>
<keyword evidence="5" id="KW-1185">Reference proteome</keyword>
<gene>
    <name evidence="4" type="ORF">ACFOZ1_05070</name>
</gene>
<dbReference type="SUPFAM" id="SSF51735">
    <property type="entry name" value="NAD(P)-binding Rossmann-fold domains"/>
    <property type="match status" value="1"/>
</dbReference>
<dbReference type="InterPro" id="IPR003148">
    <property type="entry name" value="RCK_N"/>
</dbReference>
<evidence type="ECO:0000313" key="5">
    <source>
        <dbReference type="Proteomes" id="UP001595880"/>
    </source>
</evidence>
<protein>
    <submittedName>
        <fullName evidence="4">Potassium channel family protein</fullName>
    </submittedName>
</protein>
<dbReference type="RefSeq" id="WP_390196629.1">
    <property type="nucleotide sequence ID" value="NZ_JBHSDV010000001.1"/>
</dbReference>
<dbReference type="PANTHER" id="PTHR43833:SF9">
    <property type="entry name" value="POTASSIUM CHANNEL PROTEIN YUGO-RELATED"/>
    <property type="match status" value="1"/>
</dbReference>
<dbReference type="PROSITE" id="PS51201">
    <property type="entry name" value="RCK_N"/>
    <property type="match status" value="1"/>
</dbReference>
<dbReference type="EMBL" id="JBHSDV010000001">
    <property type="protein sequence ID" value="MFC4387177.1"/>
    <property type="molecule type" value="Genomic_DNA"/>
</dbReference>
<keyword evidence="4" id="KW-0406">Ion transport</keyword>
<dbReference type="GO" id="GO:0034220">
    <property type="term" value="P:monoatomic ion transmembrane transport"/>
    <property type="evidence" value="ECO:0007669"/>
    <property type="project" value="UniProtKB-KW"/>
</dbReference>
<dbReference type="Pfam" id="PF07885">
    <property type="entry name" value="Ion_trans_2"/>
    <property type="match status" value="1"/>
</dbReference>
<comment type="caution">
    <text evidence="4">The sequence shown here is derived from an EMBL/GenBank/DDBJ whole genome shotgun (WGS) entry which is preliminary data.</text>
</comment>
<proteinExistence type="predicted"/>
<dbReference type="InterPro" id="IPR036291">
    <property type="entry name" value="NAD(P)-bd_dom_sf"/>
</dbReference>
<keyword evidence="2" id="KW-0812">Transmembrane</keyword>
<name>A0ABV8VTC7_9BACI</name>
<keyword evidence="4" id="KW-0407">Ion channel</keyword>
<feature type="transmembrane region" description="Helical" evidence="2">
    <location>
        <begin position="67"/>
        <end position="85"/>
    </location>
</feature>
<dbReference type="Proteomes" id="UP001595880">
    <property type="component" value="Unassembled WGS sequence"/>
</dbReference>
<comment type="subcellular location">
    <subcellularLocation>
        <location evidence="1">Cell membrane</location>
        <topology evidence="1">Multi-pass membrane protein</topology>
    </subcellularLocation>
</comment>
<dbReference type="InterPro" id="IPR050721">
    <property type="entry name" value="Trk_Ktr_HKT_K-transport"/>
</dbReference>